<dbReference type="RefSeq" id="WP_318595809.1">
    <property type="nucleotide sequence ID" value="NZ_JAWSTH010000006.1"/>
</dbReference>
<keyword evidence="2 11" id="KW-1003">Cell membrane</keyword>
<accession>A0ABU4HJQ7</accession>
<name>A0ABU4HJQ7_9ACTN</name>
<dbReference type="CDD" id="cd07327">
    <property type="entry name" value="M48B_HtpX_like"/>
    <property type="match status" value="1"/>
</dbReference>
<evidence type="ECO:0000256" key="5">
    <source>
        <dbReference type="ARBA" id="ARBA00022723"/>
    </source>
</evidence>
<dbReference type="InterPro" id="IPR050083">
    <property type="entry name" value="HtpX_protease"/>
</dbReference>
<dbReference type="Proteomes" id="UP001284601">
    <property type="component" value="Unassembled WGS sequence"/>
</dbReference>
<comment type="caution">
    <text evidence="14">The sequence shown here is derived from an EMBL/GenBank/DDBJ whole genome shotgun (WGS) entry which is preliminary data.</text>
</comment>
<dbReference type="GO" id="GO:0008237">
    <property type="term" value="F:metallopeptidase activity"/>
    <property type="evidence" value="ECO:0007669"/>
    <property type="project" value="UniProtKB-KW"/>
</dbReference>
<comment type="subcellular location">
    <subcellularLocation>
        <location evidence="11">Cell membrane</location>
        <topology evidence="11">Multi-pass membrane protein</topology>
    </subcellularLocation>
</comment>
<keyword evidence="9 11" id="KW-0482">Metalloprotease</keyword>
<evidence type="ECO:0000256" key="3">
    <source>
        <dbReference type="ARBA" id="ARBA00022670"/>
    </source>
</evidence>
<dbReference type="InterPro" id="IPR022919">
    <property type="entry name" value="Pept_M48_protease_HtpX"/>
</dbReference>
<evidence type="ECO:0000256" key="7">
    <source>
        <dbReference type="ARBA" id="ARBA00022833"/>
    </source>
</evidence>
<dbReference type="EMBL" id="JAWSTH010000006">
    <property type="protein sequence ID" value="MDW5593548.1"/>
    <property type="molecule type" value="Genomic_DNA"/>
</dbReference>
<evidence type="ECO:0000256" key="8">
    <source>
        <dbReference type="ARBA" id="ARBA00022989"/>
    </source>
</evidence>
<keyword evidence="7 11" id="KW-0862">Zinc</keyword>
<dbReference type="NCBIfam" id="NF002669">
    <property type="entry name" value="PRK02391.1"/>
    <property type="match status" value="1"/>
</dbReference>
<evidence type="ECO:0000256" key="1">
    <source>
        <dbReference type="ARBA" id="ARBA00009779"/>
    </source>
</evidence>
<feature type="active site" evidence="11">
    <location>
        <position position="143"/>
    </location>
</feature>
<dbReference type="PANTHER" id="PTHR43221:SF2">
    <property type="entry name" value="PROTEASE HTPX HOMOLOG"/>
    <property type="match status" value="1"/>
</dbReference>
<dbReference type="HAMAP" id="MF_00188">
    <property type="entry name" value="Pept_M48_protease_HtpX"/>
    <property type="match status" value="1"/>
</dbReference>
<comment type="similarity">
    <text evidence="1 11">Belongs to the peptidase M48B family.</text>
</comment>
<feature type="binding site" evidence="11">
    <location>
        <position position="142"/>
    </location>
    <ligand>
        <name>Zn(2+)</name>
        <dbReference type="ChEBI" id="CHEBI:29105"/>
        <note>catalytic</note>
    </ligand>
</feature>
<reference evidence="15" key="1">
    <citation type="submission" date="2023-07" db="EMBL/GenBank/DDBJ databases">
        <title>Conexibacter stalactiti sp. nov., isolated from stalactites in a lava cave and emended description of the genus Conexibacter.</title>
        <authorList>
            <person name="Lee S.D."/>
        </authorList>
    </citation>
    <scope>NUCLEOTIDE SEQUENCE [LARGE SCALE GENOMIC DNA]</scope>
    <source>
        <strain evidence="15">KCTC 39840</strain>
    </source>
</reference>
<dbReference type="InterPro" id="IPR001915">
    <property type="entry name" value="Peptidase_M48"/>
</dbReference>
<evidence type="ECO:0000256" key="6">
    <source>
        <dbReference type="ARBA" id="ARBA00022801"/>
    </source>
</evidence>
<feature type="transmembrane region" description="Helical" evidence="11">
    <location>
        <begin position="12"/>
        <end position="31"/>
    </location>
</feature>
<keyword evidence="8 11" id="KW-1133">Transmembrane helix</keyword>
<evidence type="ECO:0000256" key="9">
    <source>
        <dbReference type="ARBA" id="ARBA00023049"/>
    </source>
</evidence>
<feature type="domain" description="Peptidase M48" evidence="13">
    <location>
        <begin position="75"/>
        <end position="286"/>
    </location>
</feature>
<evidence type="ECO:0000256" key="12">
    <source>
        <dbReference type="SAM" id="MobiDB-lite"/>
    </source>
</evidence>
<keyword evidence="6 11" id="KW-0378">Hydrolase</keyword>
<dbReference type="EC" id="3.4.24.-" evidence="11"/>
<evidence type="ECO:0000259" key="13">
    <source>
        <dbReference type="Pfam" id="PF01435"/>
    </source>
</evidence>
<keyword evidence="5 11" id="KW-0479">Metal-binding</keyword>
<evidence type="ECO:0000313" key="15">
    <source>
        <dbReference type="Proteomes" id="UP001284601"/>
    </source>
</evidence>
<keyword evidence="15" id="KW-1185">Reference proteome</keyword>
<evidence type="ECO:0000256" key="2">
    <source>
        <dbReference type="ARBA" id="ARBA00022475"/>
    </source>
</evidence>
<evidence type="ECO:0000256" key="4">
    <source>
        <dbReference type="ARBA" id="ARBA00022692"/>
    </source>
</evidence>
<keyword evidence="10 11" id="KW-0472">Membrane</keyword>
<dbReference type="PANTHER" id="PTHR43221">
    <property type="entry name" value="PROTEASE HTPX"/>
    <property type="match status" value="1"/>
</dbReference>
<evidence type="ECO:0000256" key="10">
    <source>
        <dbReference type="ARBA" id="ARBA00023136"/>
    </source>
</evidence>
<protein>
    <recommendedName>
        <fullName evidence="11">Protease HtpX homolog</fullName>
        <ecNumber evidence="11">3.4.24.-</ecNumber>
    </recommendedName>
</protein>
<organism evidence="14 15">
    <name type="scientific">Conexibacter stalactiti</name>
    <dbReference type="NCBI Taxonomy" id="1940611"/>
    <lineage>
        <taxon>Bacteria</taxon>
        <taxon>Bacillati</taxon>
        <taxon>Actinomycetota</taxon>
        <taxon>Thermoleophilia</taxon>
        <taxon>Solirubrobacterales</taxon>
        <taxon>Conexibacteraceae</taxon>
        <taxon>Conexibacter</taxon>
    </lineage>
</organism>
<dbReference type="Pfam" id="PF01435">
    <property type="entry name" value="Peptidase_M48"/>
    <property type="match status" value="1"/>
</dbReference>
<feature type="transmembrane region" description="Helical" evidence="11">
    <location>
        <begin position="185"/>
        <end position="206"/>
    </location>
</feature>
<proteinExistence type="inferred from homology"/>
<feature type="binding site" evidence="11">
    <location>
        <position position="146"/>
    </location>
    <ligand>
        <name>Zn(2+)</name>
        <dbReference type="ChEBI" id="CHEBI:29105"/>
        <note>catalytic</note>
    </ligand>
</feature>
<keyword evidence="4 11" id="KW-0812">Transmembrane</keyword>
<evidence type="ECO:0000256" key="11">
    <source>
        <dbReference type="HAMAP-Rule" id="MF_00188"/>
    </source>
</evidence>
<feature type="transmembrane region" description="Helical" evidence="11">
    <location>
        <begin position="152"/>
        <end position="173"/>
    </location>
</feature>
<reference evidence="14 15" key="2">
    <citation type="submission" date="2023-10" db="EMBL/GenBank/DDBJ databases">
        <authorList>
            <person name="Han X.F."/>
        </authorList>
    </citation>
    <scope>NUCLEOTIDE SEQUENCE [LARGE SCALE GENOMIC DNA]</scope>
    <source>
        <strain evidence="14 15">KCTC 39840</strain>
    </source>
</reference>
<feature type="transmembrane region" description="Helical" evidence="11">
    <location>
        <begin position="37"/>
        <end position="59"/>
    </location>
</feature>
<feature type="binding site" evidence="11">
    <location>
        <position position="211"/>
    </location>
    <ligand>
        <name>Zn(2+)</name>
        <dbReference type="ChEBI" id="CHEBI:29105"/>
        <note>catalytic</note>
    </ligand>
</feature>
<sequence>MRSPSTFGRDTGLQVRMILTLFLLGAVYVVLMGAVAASGIGIGAAVAIAGGLFFVQLFASDKLALRAMHARVVSPQEAPQLHAMIERLCVQADVPKPRIAIAQTSVPNAFAIGRSRRSATVCATTGIMELLEPHELEGVMAHELAHVQHRDVMIMTVASFFASIAAFILQWGFLLGGNNRESPGILPLIAVSFAVYALSFFLMQLLSRYREFAADRGAAIITGRPSALASALMKISGSMSRVPQRDLRAASEMNAFFILPASPRRSIGGLFATHPPLEKRIAALARLESQLQSRPPSDLPPARGYRELTRP</sequence>
<keyword evidence="3 11" id="KW-0645">Protease</keyword>
<feature type="region of interest" description="Disordered" evidence="12">
    <location>
        <begin position="291"/>
        <end position="311"/>
    </location>
</feature>
<gene>
    <name evidence="11 14" type="primary">htpX</name>
    <name evidence="14" type="ORF">R7226_04325</name>
</gene>
<evidence type="ECO:0000313" key="14">
    <source>
        <dbReference type="EMBL" id="MDW5593548.1"/>
    </source>
</evidence>
<comment type="cofactor">
    <cofactor evidence="11">
        <name>Zn(2+)</name>
        <dbReference type="ChEBI" id="CHEBI:29105"/>
    </cofactor>
    <text evidence="11">Binds 1 zinc ion per subunit.</text>
</comment>
<dbReference type="Gene3D" id="3.30.2010.10">
    <property type="entry name" value="Metalloproteases ('zincins'), catalytic domain"/>
    <property type="match status" value="1"/>
</dbReference>